<evidence type="ECO:0000313" key="8">
    <source>
        <dbReference type="Proteomes" id="UP000199468"/>
    </source>
</evidence>
<dbReference type="EMBL" id="FNBZ01000004">
    <property type="protein sequence ID" value="SDG51925.1"/>
    <property type="molecule type" value="Genomic_DNA"/>
</dbReference>
<feature type="domain" description="ABC transporter" evidence="6">
    <location>
        <begin position="13"/>
        <end position="251"/>
    </location>
</feature>
<evidence type="ECO:0000256" key="2">
    <source>
        <dbReference type="ARBA" id="ARBA00005417"/>
    </source>
</evidence>
<name>A0ABY0P079_9HYPH</name>
<sequence length="320" mass="34124">MSAQAALSIVGATRDYAVSFHGQRRILRALRGIDLEVGQGEVVAIVGESGCGKTTLSRLMLGIEPPTSGTVAVAGKPIASYHRIERAGLIQPVFQDPYSSLNPRQTLGSIIAAPLAVRGDGNARSRQAAVAEMMQAVGLPPHLLNAYPSQISGGQRQRVAIARALIAQPRILICDEPTSALDVSVQSQIINLIGALQKKLGLTVLLISHNLAVVYHMAERVAVMYLGTVVETGPTEELFARPRHPYTRSLLDAVLPPTPGQRPSWSEVIAEPPNPVEPPPGCPFNPRCSRASDICRTQMPEQTAVAGGMFRCHHPLDAAA</sequence>
<dbReference type="PROSITE" id="PS00211">
    <property type="entry name" value="ABC_TRANSPORTER_1"/>
    <property type="match status" value="1"/>
</dbReference>
<keyword evidence="4" id="KW-0547">Nucleotide-binding</keyword>
<protein>
    <submittedName>
        <fullName evidence="7">Peptide/nickel transport system ATP-binding protein</fullName>
    </submittedName>
</protein>
<dbReference type="InterPro" id="IPR027417">
    <property type="entry name" value="P-loop_NTPase"/>
</dbReference>
<evidence type="ECO:0000259" key="6">
    <source>
        <dbReference type="PROSITE" id="PS50893"/>
    </source>
</evidence>
<keyword evidence="8" id="KW-1185">Reference proteome</keyword>
<dbReference type="InterPro" id="IPR003593">
    <property type="entry name" value="AAA+_ATPase"/>
</dbReference>
<keyword evidence="3" id="KW-0813">Transport</keyword>
<comment type="caution">
    <text evidence="7">The sequence shown here is derived from an EMBL/GenBank/DDBJ whole genome shotgun (WGS) entry which is preliminary data.</text>
</comment>
<dbReference type="CDD" id="cd03257">
    <property type="entry name" value="ABC_NikE_OppD_transporters"/>
    <property type="match status" value="1"/>
</dbReference>
<dbReference type="Gene3D" id="3.40.50.300">
    <property type="entry name" value="P-loop containing nucleotide triphosphate hydrolases"/>
    <property type="match status" value="1"/>
</dbReference>
<organism evidence="7 8">
    <name type="scientific">Bosea robiniae</name>
    <dbReference type="NCBI Taxonomy" id="1036780"/>
    <lineage>
        <taxon>Bacteria</taxon>
        <taxon>Pseudomonadati</taxon>
        <taxon>Pseudomonadota</taxon>
        <taxon>Alphaproteobacteria</taxon>
        <taxon>Hyphomicrobiales</taxon>
        <taxon>Boseaceae</taxon>
        <taxon>Bosea</taxon>
    </lineage>
</organism>
<dbReference type="SUPFAM" id="SSF52540">
    <property type="entry name" value="P-loop containing nucleoside triphosphate hydrolases"/>
    <property type="match status" value="1"/>
</dbReference>
<dbReference type="GO" id="GO:0005524">
    <property type="term" value="F:ATP binding"/>
    <property type="evidence" value="ECO:0007669"/>
    <property type="project" value="UniProtKB-KW"/>
</dbReference>
<comment type="subcellular location">
    <subcellularLocation>
        <location evidence="1">Cell inner membrane</location>
        <topology evidence="1">Peripheral membrane protein</topology>
    </subcellularLocation>
</comment>
<keyword evidence="5 7" id="KW-0067">ATP-binding</keyword>
<evidence type="ECO:0000256" key="5">
    <source>
        <dbReference type="ARBA" id="ARBA00022840"/>
    </source>
</evidence>
<dbReference type="InterPro" id="IPR050319">
    <property type="entry name" value="ABC_transp_ATP-bind"/>
</dbReference>
<dbReference type="PANTHER" id="PTHR43776">
    <property type="entry name" value="TRANSPORT ATP-BINDING PROTEIN"/>
    <property type="match status" value="1"/>
</dbReference>
<proteinExistence type="inferred from homology"/>
<accession>A0ABY0P079</accession>
<dbReference type="Pfam" id="PF00005">
    <property type="entry name" value="ABC_tran"/>
    <property type="match status" value="1"/>
</dbReference>
<evidence type="ECO:0000256" key="1">
    <source>
        <dbReference type="ARBA" id="ARBA00004417"/>
    </source>
</evidence>
<dbReference type="InterPro" id="IPR017871">
    <property type="entry name" value="ABC_transporter-like_CS"/>
</dbReference>
<dbReference type="InterPro" id="IPR003439">
    <property type="entry name" value="ABC_transporter-like_ATP-bd"/>
</dbReference>
<dbReference type="Proteomes" id="UP000199468">
    <property type="component" value="Unassembled WGS sequence"/>
</dbReference>
<dbReference type="NCBIfam" id="TIGR01727">
    <property type="entry name" value="oligo_HPY"/>
    <property type="match status" value="1"/>
</dbReference>
<dbReference type="SMART" id="SM00382">
    <property type="entry name" value="AAA"/>
    <property type="match status" value="1"/>
</dbReference>
<dbReference type="PROSITE" id="PS50893">
    <property type="entry name" value="ABC_TRANSPORTER_2"/>
    <property type="match status" value="1"/>
</dbReference>
<gene>
    <name evidence="7" type="ORF">SAMN05421844_104232</name>
</gene>
<evidence type="ECO:0000256" key="4">
    <source>
        <dbReference type="ARBA" id="ARBA00022741"/>
    </source>
</evidence>
<dbReference type="RefSeq" id="WP_091857319.1">
    <property type="nucleotide sequence ID" value="NZ_FNBZ01000004.1"/>
</dbReference>
<dbReference type="Pfam" id="PF08352">
    <property type="entry name" value="oligo_HPY"/>
    <property type="match status" value="1"/>
</dbReference>
<evidence type="ECO:0000256" key="3">
    <source>
        <dbReference type="ARBA" id="ARBA00022448"/>
    </source>
</evidence>
<reference evidence="7 8" key="1">
    <citation type="submission" date="2016-10" db="EMBL/GenBank/DDBJ databases">
        <authorList>
            <person name="Varghese N."/>
            <person name="Submissions S."/>
        </authorList>
    </citation>
    <scope>NUCLEOTIDE SEQUENCE [LARGE SCALE GENOMIC DNA]</scope>
    <source>
        <strain evidence="7 8">DSM 26672</strain>
    </source>
</reference>
<evidence type="ECO:0000313" key="7">
    <source>
        <dbReference type="EMBL" id="SDG51925.1"/>
    </source>
</evidence>
<dbReference type="InterPro" id="IPR013563">
    <property type="entry name" value="Oligopep_ABC_C"/>
</dbReference>
<comment type="similarity">
    <text evidence="2">Belongs to the ABC transporter superfamily.</text>
</comment>